<feature type="transmembrane region" description="Helical" evidence="12">
    <location>
        <begin position="176"/>
        <end position="199"/>
    </location>
</feature>
<feature type="transmembrane region" description="Helical" evidence="12">
    <location>
        <begin position="119"/>
        <end position="139"/>
    </location>
</feature>
<keyword evidence="7" id="KW-0915">Sodium</keyword>
<gene>
    <name evidence="13" type="ORF">FHS11_003213</name>
</gene>
<dbReference type="PROSITE" id="PS50283">
    <property type="entry name" value="NA_SOLUT_SYMP_3"/>
    <property type="match status" value="1"/>
</dbReference>
<dbReference type="PANTHER" id="PTHR42985:SF47">
    <property type="entry name" value="INTEGRAL MEMBRANE TRANSPORT PROTEIN"/>
    <property type="match status" value="1"/>
</dbReference>
<evidence type="ECO:0000256" key="7">
    <source>
        <dbReference type="ARBA" id="ARBA00023053"/>
    </source>
</evidence>
<feature type="transmembrane region" description="Helical" evidence="12">
    <location>
        <begin position="378"/>
        <end position="394"/>
    </location>
</feature>
<comment type="caution">
    <text evidence="13">The sequence shown here is derived from an EMBL/GenBank/DDBJ whole genome shotgun (WGS) entry which is preliminary data.</text>
</comment>
<evidence type="ECO:0000256" key="10">
    <source>
        <dbReference type="ARBA" id="ARBA00023201"/>
    </source>
</evidence>
<dbReference type="CDD" id="cd10326">
    <property type="entry name" value="SLC5sbd_NIS-like"/>
    <property type="match status" value="1"/>
</dbReference>
<keyword evidence="5 12" id="KW-0812">Transmembrane</keyword>
<keyword evidence="4" id="KW-1003">Cell membrane</keyword>
<feature type="transmembrane region" description="Helical" evidence="12">
    <location>
        <begin position="271"/>
        <end position="296"/>
    </location>
</feature>
<feature type="transmembrane region" description="Helical" evidence="12">
    <location>
        <begin position="151"/>
        <end position="169"/>
    </location>
</feature>
<evidence type="ECO:0000313" key="14">
    <source>
        <dbReference type="Proteomes" id="UP000539265"/>
    </source>
</evidence>
<dbReference type="GO" id="GO:0015293">
    <property type="term" value="F:symporter activity"/>
    <property type="evidence" value="ECO:0007669"/>
    <property type="project" value="TreeGrafter"/>
</dbReference>
<dbReference type="InterPro" id="IPR038377">
    <property type="entry name" value="Na/Glc_symporter_sf"/>
</dbReference>
<keyword evidence="10" id="KW-0739">Sodium transport</keyword>
<feature type="transmembrane region" description="Helical" evidence="12">
    <location>
        <begin position="43"/>
        <end position="66"/>
    </location>
</feature>
<dbReference type="RefSeq" id="WP_096356004.1">
    <property type="nucleotide sequence ID" value="NZ_AP017313.1"/>
</dbReference>
<evidence type="ECO:0000256" key="11">
    <source>
        <dbReference type="RuleBase" id="RU362091"/>
    </source>
</evidence>
<protein>
    <submittedName>
        <fullName evidence="13">Na+/proline symporter</fullName>
    </submittedName>
</protein>
<keyword evidence="3" id="KW-0813">Transport</keyword>
<feature type="transmembrane region" description="Helical" evidence="12">
    <location>
        <begin position="400"/>
        <end position="421"/>
    </location>
</feature>
<keyword evidence="9 12" id="KW-0472">Membrane</keyword>
<evidence type="ECO:0000256" key="2">
    <source>
        <dbReference type="ARBA" id="ARBA00006434"/>
    </source>
</evidence>
<feature type="transmembrane region" description="Helical" evidence="12">
    <location>
        <begin position="433"/>
        <end position="454"/>
    </location>
</feature>
<feature type="transmembrane region" description="Helical" evidence="12">
    <location>
        <begin position="233"/>
        <end position="250"/>
    </location>
</feature>
<feature type="transmembrane region" description="Helical" evidence="12">
    <location>
        <begin position="460"/>
        <end position="479"/>
    </location>
</feature>
<keyword evidence="6 12" id="KW-1133">Transmembrane helix</keyword>
<evidence type="ECO:0000256" key="3">
    <source>
        <dbReference type="ARBA" id="ARBA00022448"/>
    </source>
</evidence>
<dbReference type="Gene3D" id="1.20.1730.10">
    <property type="entry name" value="Sodium/glucose cotransporter"/>
    <property type="match status" value="1"/>
</dbReference>
<comment type="similarity">
    <text evidence="2 11">Belongs to the sodium:solute symporter (SSF) (TC 2.A.21) family.</text>
</comment>
<organism evidence="13 14">
    <name type="scientific">Mucilaginibacter gotjawali</name>
    <dbReference type="NCBI Taxonomy" id="1550579"/>
    <lineage>
        <taxon>Bacteria</taxon>
        <taxon>Pseudomonadati</taxon>
        <taxon>Bacteroidota</taxon>
        <taxon>Sphingobacteriia</taxon>
        <taxon>Sphingobacteriales</taxon>
        <taxon>Sphingobacteriaceae</taxon>
        <taxon>Mucilaginibacter</taxon>
    </lineage>
</organism>
<sequence length="487" mass="54064">MSASLILFIILAYFGLLMVISRLTSRHNKANSFFDGDKSSPWFLVAFGMIGSGISAVSLVSIPGNVGNNNLFYFQFILGTIVGYLFIAFVLTPIYYKLKLVSIYTYLNIRFGNVTYKTGSLFFLVSQSFGAALRLLLSIKILQYAFFDSLHIPYFFTIIIVLILIWLYTNKSGIKTIVWTDALQSLFLITVMIVSIVTIKNSLGLSVGGMASTIVHHPYAKLFDWDAHSGSNFFKQFISGLLITVALVGLDQSMMQKTLTINNVKGAKRNVLAFSFFIAGAQTLFLGLGVLLYIFVERHGIKLDRADGQIVNTDGLYPFLTLHYFGQIGAIAFFIGVIASTFASIDACIAALTTAFSYDFMDIENQPVEQRKKIKNRVLLGVNVVMFFIVMAFWSSQGAIINTIFKIAGYTYGPILGLYLTGLFSKIQLTEKFVPIACVGAALVTWGLNVFFISEFQFDFGFMNILVNAVLTILFLVLIKKKNHVAA</sequence>
<accession>A0A839SJX0</accession>
<evidence type="ECO:0000313" key="13">
    <source>
        <dbReference type="EMBL" id="MBB3056787.1"/>
    </source>
</evidence>
<evidence type="ECO:0000256" key="4">
    <source>
        <dbReference type="ARBA" id="ARBA00022475"/>
    </source>
</evidence>
<dbReference type="AlphaFoldDB" id="A0A839SJX0"/>
<dbReference type="InterPro" id="IPR001734">
    <property type="entry name" value="Na/solute_symporter"/>
</dbReference>
<evidence type="ECO:0000256" key="9">
    <source>
        <dbReference type="ARBA" id="ARBA00023136"/>
    </source>
</evidence>
<evidence type="ECO:0000256" key="1">
    <source>
        <dbReference type="ARBA" id="ARBA00004651"/>
    </source>
</evidence>
<reference evidence="13" key="1">
    <citation type="submission" date="2020-08" db="EMBL/GenBank/DDBJ databases">
        <title>Genomic Encyclopedia of Type Strains, Phase III (KMG-III): the genomes of soil and plant-associated and newly described type strains.</title>
        <authorList>
            <person name="Whitman W."/>
        </authorList>
    </citation>
    <scope>NUCLEOTIDE SEQUENCE [LARGE SCALE GENOMIC DNA]</scope>
    <source>
        <strain evidence="13">CECT 8628</strain>
    </source>
</reference>
<dbReference type="Pfam" id="PF00474">
    <property type="entry name" value="SSF"/>
    <property type="match status" value="1"/>
</dbReference>
<feature type="transmembrane region" description="Helical" evidence="12">
    <location>
        <begin position="324"/>
        <end position="357"/>
    </location>
</feature>
<dbReference type="GO" id="GO:0006814">
    <property type="term" value="P:sodium ion transport"/>
    <property type="evidence" value="ECO:0007669"/>
    <property type="project" value="UniProtKB-KW"/>
</dbReference>
<dbReference type="InterPro" id="IPR051163">
    <property type="entry name" value="Sodium:Solute_Symporter_SSF"/>
</dbReference>
<proteinExistence type="inferred from homology"/>
<comment type="subcellular location">
    <subcellularLocation>
        <location evidence="1">Cell membrane</location>
        <topology evidence="1">Multi-pass membrane protein</topology>
    </subcellularLocation>
</comment>
<dbReference type="GO" id="GO:0005886">
    <property type="term" value="C:plasma membrane"/>
    <property type="evidence" value="ECO:0007669"/>
    <property type="project" value="UniProtKB-SubCell"/>
</dbReference>
<keyword evidence="14" id="KW-1185">Reference proteome</keyword>
<dbReference type="EMBL" id="JACHWX010000009">
    <property type="protein sequence ID" value="MBB3056787.1"/>
    <property type="molecule type" value="Genomic_DNA"/>
</dbReference>
<evidence type="ECO:0000256" key="12">
    <source>
        <dbReference type="SAM" id="Phobius"/>
    </source>
</evidence>
<evidence type="ECO:0000256" key="6">
    <source>
        <dbReference type="ARBA" id="ARBA00022989"/>
    </source>
</evidence>
<evidence type="ECO:0000256" key="8">
    <source>
        <dbReference type="ARBA" id="ARBA00023065"/>
    </source>
</evidence>
<evidence type="ECO:0000256" key="5">
    <source>
        <dbReference type="ARBA" id="ARBA00022692"/>
    </source>
</evidence>
<feature type="transmembrane region" description="Helical" evidence="12">
    <location>
        <begin position="6"/>
        <end position="23"/>
    </location>
</feature>
<feature type="transmembrane region" description="Helical" evidence="12">
    <location>
        <begin position="72"/>
        <end position="98"/>
    </location>
</feature>
<dbReference type="OrthoDB" id="891563at2"/>
<name>A0A839SJX0_9SPHI</name>
<dbReference type="Proteomes" id="UP000539265">
    <property type="component" value="Unassembled WGS sequence"/>
</dbReference>
<dbReference type="PANTHER" id="PTHR42985">
    <property type="entry name" value="SODIUM-COUPLED MONOCARBOXYLATE TRANSPORTER"/>
    <property type="match status" value="1"/>
</dbReference>
<keyword evidence="8" id="KW-0406">Ion transport</keyword>